<dbReference type="EMBL" id="UGVC01000005">
    <property type="protein sequence ID" value="SUD98828.1"/>
    <property type="molecule type" value="Genomic_DNA"/>
</dbReference>
<dbReference type="Proteomes" id="UP000254123">
    <property type="component" value="Unassembled WGS sequence"/>
</dbReference>
<evidence type="ECO:0000256" key="8">
    <source>
        <dbReference type="ARBA" id="ARBA00023125"/>
    </source>
</evidence>
<dbReference type="SUPFAM" id="SSF52540">
    <property type="entry name" value="P-loop containing nucleoside triphosphate hydrolases"/>
    <property type="match status" value="1"/>
</dbReference>
<evidence type="ECO:0000256" key="10">
    <source>
        <dbReference type="SAM" id="MobiDB-lite"/>
    </source>
</evidence>
<evidence type="ECO:0000256" key="6">
    <source>
        <dbReference type="ARBA" id="ARBA00022839"/>
    </source>
</evidence>
<protein>
    <submittedName>
        <fullName evidence="11">Exodeoxyribonuclease V gamma chain</fullName>
        <ecNumber evidence="11">3.1.11.5</ecNumber>
    </submittedName>
</protein>
<dbReference type="EC" id="3.1.11.5" evidence="11"/>
<proteinExistence type="predicted"/>
<evidence type="ECO:0000256" key="9">
    <source>
        <dbReference type="ARBA" id="ARBA00023204"/>
    </source>
</evidence>
<evidence type="ECO:0000256" key="5">
    <source>
        <dbReference type="ARBA" id="ARBA00022806"/>
    </source>
</evidence>
<keyword evidence="6" id="KW-0269">Exonuclease</keyword>
<dbReference type="Gene3D" id="3.40.50.300">
    <property type="entry name" value="P-loop containing nucleotide triphosphate hydrolases"/>
    <property type="match status" value="1"/>
</dbReference>
<keyword evidence="1" id="KW-0540">Nuclease</keyword>
<organism evidence="11 12">
    <name type="scientific">Psychrobacter phenylpyruvicus</name>
    <dbReference type="NCBI Taxonomy" id="29432"/>
    <lineage>
        <taxon>Bacteria</taxon>
        <taxon>Pseudomonadati</taxon>
        <taxon>Pseudomonadota</taxon>
        <taxon>Gammaproteobacteria</taxon>
        <taxon>Moraxellales</taxon>
        <taxon>Moraxellaceae</taxon>
        <taxon>Psychrobacter</taxon>
    </lineage>
</organism>
<dbReference type="GO" id="GO:0008854">
    <property type="term" value="F:exodeoxyribonuclease V activity"/>
    <property type="evidence" value="ECO:0007669"/>
    <property type="project" value="UniProtKB-EC"/>
</dbReference>
<evidence type="ECO:0000256" key="2">
    <source>
        <dbReference type="ARBA" id="ARBA00022741"/>
    </source>
</evidence>
<dbReference type="AlphaFoldDB" id="A0A379LS17"/>
<dbReference type="GO" id="GO:0006310">
    <property type="term" value="P:DNA recombination"/>
    <property type="evidence" value="ECO:0007669"/>
    <property type="project" value="TreeGrafter"/>
</dbReference>
<sequence>MDWQDKFEDDWTESLSGELSLDTDNESNEQNKESEQETAYQPHNSPSLLRRLQNDVLMLDERSTQQATAVKVSQAISEQIELSFDEADDDNTAAWYDDEVLENKRFEKQRLWSMSAQDNSLSIHSCHSLQRQLEVLRIMIGRWLNEPLPPGAKKRHISDIVVLLPDVERHHTLISSIFVNGKGQDGLTLPARVTGVVDASIRQLWEAITGFYKLLGSDSARFEAAEVLDWLMLPPLYESFGLTHDQMSRGCDLLVEAGFIRGFDEKHLKQTLDDNDFDYRFSFAQALDRLTLGLIMPEAQMSDCLYPLDDQQWRVLQYLK</sequence>
<dbReference type="GO" id="GO:0006281">
    <property type="term" value="P:DNA repair"/>
    <property type="evidence" value="ECO:0007669"/>
    <property type="project" value="UniProtKB-KW"/>
</dbReference>
<dbReference type="InterPro" id="IPR027417">
    <property type="entry name" value="P-loop_NTPase"/>
</dbReference>
<evidence type="ECO:0000313" key="11">
    <source>
        <dbReference type="EMBL" id="SUD98828.1"/>
    </source>
</evidence>
<keyword evidence="4 11" id="KW-0378">Hydrolase</keyword>
<dbReference type="GO" id="GO:0003677">
    <property type="term" value="F:DNA binding"/>
    <property type="evidence" value="ECO:0007669"/>
    <property type="project" value="UniProtKB-KW"/>
</dbReference>
<keyword evidence="3" id="KW-0227">DNA damage</keyword>
<reference evidence="11 12" key="1">
    <citation type="submission" date="2018-06" db="EMBL/GenBank/DDBJ databases">
        <authorList>
            <consortium name="Pathogen Informatics"/>
            <person name="Doyle S."/>
        </authorList>
    </citation>
    <scope>NUCLEOTIDE SEQUENCE [LARGE SCALE GENOMIC DNA]</scope>
    <source>
        <strain evidence="11 12">NCTC10526</strain>
    </source>
</reference>
<dbReference type="GO" id="GO:0004386">
    <property type="term" value="F:helicase activity"/>
    <property type="evidence" value="ECO:0007669"/>
    <property type="project" value="UniProtKB-KW"/>
</dbReference>
<feature type="region of interest" description="Disordered" evidence="10">
    <location>
        <begin position="1"/>
        <end position="46"/>
    </location>
</feature>
<evidence type="ECO:0000256" key="7">
    <source>
        <dbReference type="ARBA" id="ARBA00022840"/>
    </source>
</evidence>
<keyword evidence="8" id="KW-0238">DNA-binding</keyword>
<evidence type="ECO:0000313" key="12">
    <source>
        <dbReference type="Proteomes" id="UP000254123"/>
    </source>
</evidence>
<name>A0A379LS17_9GAMM</name>
<evidence type="ECO:0000256" key="4">
    <source>
        <dbReference type="ARBA" id="ARBA00022801"/>
    </source>
</evidence>
<evidence type="ECO:0000256" key="1">
    <source>
        <dbReference type="ARBA" id="ARBA00022722"/>
    </source>
</evidence>
<keyword evidence="2" id="KW-0547">Nucleotide-binding</keyword>
<dbReference type="GO" id="GO:0005524">
    <property type="term" value="F:ATP binding"/>
    <property type="evidence" value="ECO:0007669"/>
    <property type="project" value="UniProtKB-KW"/>
</dbReference>
<keyword evidence="7" id="KW-0067">ATP-binding</keyword>
<dbReference type="PANTHER" id="PTHR30591">
    <property type="entry name" value="RECBCD ENZYME SUBUNIT RECC"/>
    <property type="match status" value="1"/>
</dbReference>
<accession>A0A379LS17</accession>
<keyword evidence="12" id="KW-1185">Reference proteome</keyword>
<dbReference type="PANTHER" id="PTHR30591:SF1">
    <property type="entry name" value="RECBCD ENZYME SUBUNIT RECC"/>
    <property type="match status" value="1"/>
</dbReference>
<gene>
    <name evidence="11" type="primary">recC_3</name>
    <name evidence="11" type="ORF">NCTC10526_02808</name>
</gene>
<keyword evidence="5" id="KW-0347">Helicase</keyword>
<evidence type="ECO:0000256" key="3">
    <source>
        <dbReference type="ARBA" id="ARBA00022763"/>
    </source>
</evidence>
<keyword evidence="9" id="KW-0234">DNA repair</keyword>